<dbReference type="STRING" id="27349.A0A0L6UTM3"/>
<feature type="region of interest" description="Disordered" evidence="1">
    <location>
        <begin position="688"/>
        <end position="733"/>
    </location>
</feature>
<feature type="compositionally biased region" description="Basic residues" evidence="1">
    <location>
        <begin position="38"/>
        <end position="58"/>
    </location>
</feature>
<keyword evidence="3" id="KW-1185">Reference proteome</keyword>
<evidence type="ECO:0000313" key="2">
    <source>
        <dbReference type="EMBL" id="KNZ51873.1"/>
    </source>
</evidence>
<feature type="compositionally biased region" description="Polar residues" evidence="1">
    <location>
        <begin position="588"/>
        <end position="608"/>
    </location>
</feature>
<feature type="region of interest" description="Disordered" evidence="1">
    <location>
        <begin position="373"/>
        <end position="424"/>
    </location>
</feature>
<dbReference type="EMBL" id="LAVV01008812">
    <property type="protein sequence ID" value="KNZ51873.1"/>
    <property type="molecule type" value="Genomic_DNA"/>
</dbReference>
<evidence type="ECO:0000256" key="1">
    <source>
        <dbReference type="SAM" id="MobiDB-lite"/>
    </source>
</evidence>
<feature type="region of interest" description="Disordered" evidence="1">
    <location>
        <begin position="440"/>
        <end position="544"/>
    </location>
</feature>
<gene>
    <name evidence="2" type="ORF">VP01_377g11</name>
</gene>
<feature type="compositionally biased region" description="Polar residues" evidence="1">
    <location>
        <begin position="395"/>
        <end position="416"/>
    </location>
</feature>
<feature type="compositionally biased region" description="Pro residues" evidence="1">
    <location>
        <begin position="91"/>
        <end position="104"/>
    </location>
</feature>
<comment type="caution">
    <text evidence="2">The sequence shown here is derived from an EMBL/GenBank/DDBJ whole genome shotgun (WGS) entry which is preliminary data.</text>
</comment>
<sequence length="1045" mass="115423">MKQILIDHHFNVTSDDELTILENYRIFLRLATSEPPLKTRRKIPPFSHSKRSGRHPKLQRGTQKDRGRTGARQGRPDAAVSQEATNASDSIPPPQLSRPLPNPQVPHDLEHVVKRKASPPRWSKSHKLSDEQMKDILTMHHVKYHQNDKRPALEDLYNSLTARLSGGPSSKIQRTDYTTTPLTQTRRRLRRRPQSIAAITGRSSRYLSANGTLSTRKSTQECAEQYTPHQPSTSLTLNDRDDRNSDHYFSGAVSTPSFNVPRAEELGTPSQPSEELLDHRELPNDNMSTLSENANSYEARQSHTPVDFNHVKSSPAPIVLASIEPSSAPVASSSTSNLVPVGSTMATMAPIVLTPVESAPVVSHSTHVNVAPVSVYRPQDKQLSAKTRHDDRGATSRQTNEDSFNPRSYSLHQSLRSPPALQGSAQELQIPDDTHQHTPYEQELSFHETSPSSHQSVRSPLNSTPAGSVNCPQEQQFSDESHRNEPTPGSSDQPSNRTRPNVPRKASNQRKTRRKCVVFTLSDDEDEATPNSPSPHPSSVDSSLTLRGLHSDEEYFPSPTSDQECLPSPGLSVTLHSSAIQELPSANPAASTSQSHNRHVQSSPVPSDSHQEPKSKYTANRQEASQPQENNQLPPSSRLTVPQKKAYLKVHGVAFKSRDLKPRITELYEALRTRLLARNLERNADPSAIFQPVSKVQSKSRQRKVSPRTSGPSKHGRRKHSRPENDNAALTSPPLLFSENFTEGSCSSPSQQSMQSIIFESRTSNRSTPPGAAMLATSLNQSPENVSFEWEENINRDGPDDVSDANGSAQSMSVEYEDNAPRYDPDNLSDHQASALLIGCFTSYASQALDKMDVIANAIGDLSVAITANSSRALPGVRYRQNKGKGKMTVTSTSRDNGMIQGGEFARLIRLHVATLLGCKEKTLPHHDNDQGSHMDVDDDTEDSDLDPSYPYPNGPGHPAATAQTLSIMRKMMSEAGVESFRPDFTQPFDSPDNEHLLDLAVKIFIDPFPRFNLNLAHARSPHGTQAHPNMDDASIPARKMITRH</sequence>
<feature type="region of interest" description="Disordered" evidence="1">
    <location>
        <begin position="923"/>
        <end position="961"/>
    </location>
</feature>
<accession>A0A0L6UTM3</accession>
<feature type="compositionally biased region" description="Polar residues" evidence="1">
    <location>
        <begin position="201"/>
        <end position="237"/>
    </location>
</feature>
<dbReference type="AlphaFoldDB" id="A0A0L6UTM3"/>
<dbReference type="VEuPathDB" id="FungiDB:VP01_377g11"/>
<feature type="region of interest" description="Disordered" evidence="1">
    <location>
        <begin position="38"/>
        <end position="106"/>
    </location>
</feature>
<dbReference type="Proteomes" id="UP000037035">
    <property type="component" value="Unassembled WGS sequence"/>
</dbReference>
<name>A0A0L6UTM3_9BASI</name>
<evidence type="ECO:0000313" key="3">
    <source>
        <dbReference type="Proteomes" id="UP000037035"/>
    </source>
</evidence>
<feature type="region of interest" description="Disordered" evidence="1">
    <location>
        <begin position="552"/>
        <end position="571"/>
    </location>
</feature>
<feature type="region of interest" description="Disordered" evidence="1">
    <location>
        <begin position="164"/>
        <end position="290"/>
    </location>
</feature>
<feature type="compositionally biased region" description="Polar residues" evidence="1">
    <location>
        <begin position="447"/>
        <end position="478"/>
    </location>
</feature>
<feature type="compositionally biased region" description="Basic and acidic residues" evidence="1">
    <location>
        <begin position="923"/>
        <end position="936"/>
    </location>
</feature>
<reference evidence="2 3" key="1">
    <citation type="submission" date="2015-08" db="EMBL/GenBank/DDBJ databases">
        <title>Next Generation Sequencing and Analysis of the Genome of Puccinia sorghi L Schw, the Causal Agent of Maize Common Rust.</title>
        <authorList>
            <person name="Rochi L."/>
            <person name="Burguener G."/>
            <person name="Darino M."/>
            <person name="Turjanski A."/>
            <person name="Kreff E."/>
            <person name="Dieguez M.J."/>
            <person name="Sacco F."/>
        </authorList>
    </citation>
    <scope>NUCLEOTIDE SEQUENCE [LARGE SCALE GENOMIC DNA]</scope>
    <source>
        <strain evidence="2 3">RO10H11247</strain>
    </source>
</reference>
<organism evidence="2 3">
    <name type="scientific">Puccinia sorghi</name>
    <dbReference type="NCBI Taxonomy" id="27349"/>
    <lineage>
        <taxon>Eukaryota</taxon>
        <taxon>Fungi</taxon>
        <taxon>Dikarya</taxon>
        <taxon>Basidiomycota</taxon>
        <taxon>Pucciniomycotina</taxon>
        <taxon>Pucciniomycetes</taxon>
        <taxon>Pucciniales</taxon>
        <taxon>Pucciniaceae</taxon>
        <taxon>Puccinia</taxon>
    </lineage>
</organism>
<proteinExistence type="predicted"/>
<feature type="region of interest" description="Disordered" evidence="1">
    <location>
        <begin position="584"/>
        <end position="642"/>
    </location>
</feature>
<feature type="compositionally biased region" description="Basic residues" evidence="1">
    <location>
        <begin position="507"/>
        <end position="516"/>
    </location>
</feature>
<feature type="compositionally biased region" description="Polar residues" evidence="1">
    <location>
        <begin position="617"/>
        <end position="640"/>
    </location>
</feature>
<protein>
    <submittedName>
        <fullName evidence="2">Uncharacterized protein</fullName>
    </submittedName>
</protein>
<feature type="compositionally biased region" description="Acidic residues" evidence="1">
    <location>
        <begin position="937"/>
        <end position="946"/>
    </location>
</feature>
<feature type="compositionally biased region" description="Polar residues" evidence="1">
    <location>
        <begin position="487"/>
        <end position="499"/>
    </location>
</feature>
<feature type="compositionally biased region" description="Polar residues" evidence="1">
    <location>
        <begin position="164"/>
        <end position="177"/>
    </location>
</feature>